<dbReference type="PROSITE" id="PS50305">
    <property type="entry name" value="SIRTUIN"/>
    <property type="match status" value="1"/>
</dbReference>
<feature type="binding site" evidence="3">
    <location>
        <position position="220"/>
    </location>
    <ligand>
        <name>Zn(2+)</name>
        <dbReference type="ChEBI" id="CHEBI:29105"/>
    </ligand>
</feature>
<feature type="domain" description="Deacetylase sirtuin-type" evidence="5">
    <location>
        <begin position="47"/>
        <end position="338"/>
    </location>
</feature>
<dbReference type="InterPro" id="IPR029035">
    <property type="entry name" value="DHS-like_NAD/FAD-binding_dom"/>
</dbReference>
<dbReference type="Proteomes" id="UP000039865">
    <property type="component" value="Unassembled WGS sequence"/>
</dbReference>
<keyword evidence="3" id="KW-0862">Zinc</keyword>
<dbReference type="Pfam" id="PF02146">
    <property type="entry name" value="SIR2"/>
    <property type="match status" value="2"/>
</dbReference>
<evidence type="ECO:0000259" key="5">
    <source>
        <dbReference type="PROSITE" id="PS50305"/>
    </source>
</evidence>
<evidence type="ECO:0000313" key="7">
    <source>
        <dbReference type="Proteomes" id="UP000039865"/>
    </source>
</evidence>
<dbReference type="OMA" id="FDECYTE"/>
<dbReference type="PANTHER" id="PTHR11085:SF10">
    <property type="entry name" value="NAD-DEPENDENT PROTEIN DEACYLASE SIRTUIN-5, MITOCHONDRIAL-RELATED"/>
    <property type="match status" value="1"/>
</dbReference>
<gene>
    <name evidence="6" type="primary">Contig18153.g19295</name>
    <name evidence="6" type="ORF">STYLEM_12271</name>
</gene>
<dbReference type="InterPro" id="IPR003000">
    <property type="entry name" value="Sirtuin"/>
</dbReference>
<feature type="binding site" evidence="3">
    <location>
        <position position="213"/>
    </location>
    <ligand>
        <name>Zn(2+)</name>
        <dbReference type="ChEBI" id="CHEBI:29105"/>
    </ligand>
</feature>
<feature type="compositionally biased region" description="Basic and acidic residues" evidence="4">
    <location>
        <begin position="407"/>
        <end position="417"/>
    </location>
</feature>
<dbReference type="EMBL" id="CCKQ01011661">
    <property type="protein sequence ID" value="CDW83229.1"/>
    <property type="molecule type" value="Genomic_DNA"/>
</dbReference>
<dbReference type="InterPro" id="IPR026591">
    <property type="entry name" value="Sirtuin_cat_small_dom_sf"/>
</dbReference>
<dbReference type="GO" id="GO:0046872">
    <property type="term" value="F:metal ion binding"/>
    <property type="evidence" value="ECO:0007669"/>
    <property type="project" value="UniProtKB-KW"/>
</dbReference>
<feature type="active site" description="Proton acceptor" evidence="3">
    <location>
        <position position="205"/>
    </location>
</feature>
<feature type="compositionally biased region" description="Polar residues" evidence="4">
    <location>
        <begin position="364"/>
        <end position="392"/>
    </location>
</feature>
<feature type="binding site" evidence="3">
    <location>
        <position position="246"/>
    </location>
    <ligand>
        <name>Zn(2+)</name>
        <dbReference type="ChEBI" id="CHEBI:29105"/>
    </ligand>
</feature>
<feature type="region of interest" description="Disordered" evidence="4">
    <location>
        <begin position="356"/>
        <end position="417"/>
    </location>
</feature>
<dbReference type="InParanoid" id="A0A078ALX1"/>
<evidence type="ECO:0000256" key="1">
    <source>
        <dbReference type="ARBA" id="ARBA00022679"/>
    </source>
</evidence>
<keyword evidence="2" id="KW-0520">NAD</keyword>
<sequence length="417" mass="47960">MEKTETNNNQSKDHNYQFTGGVDLSDLQKKFEDYQNGAIDPREIYKHTPEIISAENAAKHMIGKKHIMILTGAGLSAASGIPTFRGVNGFWNRKNEEDREMDPQAIMTYKYFYRQPEKNWQWHHDFIELQKRCQPNKGHHSILKFQEFCQKNRDKNVESFLVTQNVDNYHNQLIKQSKVFYPYGYEEAKGGTADCAFTPNIYEIHGNALYMHCSNEDEECSKIFYKTPPLSELASQTSVVPKCQTCGKNMKPHCMFFDECYTELYYKSTTVENYMDDKMDCLIVVGTALATGFAKRIVNKALDKIECPVIEVNLETSIDIGYNLQVLEKSETALVKLFEEYYRLITPKPEVKSLNKSGIKETRSTQAAVKSTKPSTYSTQNKTNSNTQQKSAIQEAKPLPIIKNQPQKRDQSKQKPH</sequence>
<dbReference type="GO" id="GO:0005634">
    <property type="term" value="C:nucleus"/>
    <property type="evidence" value="ECO:0007669"/>
    <property type="project" value="TreeGrafter"/>
</dbReference>
<dbReference type="SUPFAM" id="SSF52467">
    <property type="entry name" value="DHS-like NAD/FAD-binding domain"/>
    <property type="match status" value="1"/>
</dbReference>
<keyword evidence="1" id="KW-0808">Transferase</keyword>
<dbReference type="PANTHER" id="PTHR11085">
    <property type="entry name" value="NAD-DEPENDENT PROTEIN DEACYLASE SIRTUIN-5, MITOCHONDRIAL-RELATED"/>
    <property type="match status" value="1"/>
</dbReference>
<dbReference type="InterPro" id="IPR026590">
    <property type="entry name" value="Ssirtuin_cat_dom"/>
</dbReference>
<protein>
    <submittedName>
        <fullName evidence="6">Silent information regulator protein sir2</fullName>
    </submittedName>
</protein>
<evidence type="ECO:0000256" key="4">
    <source>
        <dbReference type="SAM" id="MobiDB-lite"/>
    </source>
</evidence>
<dbReference type="GO" id="GO:0070403">
    <property type="term" value="F:NAD+ binding"/>
    <property type="evidence" value="ECO:0007669"/>
    <property type="project" value="InterPro"/>
</dbReference>
<dbReference type="GO" id="GO:0017136">
    <property type="term" value="F:histone deacetylase activity, NAD-dependent"/>
    <property type="evidence" value="ECO:0007669"/>
    <property type="project" value="TreeGrafter"/>
</dbReference>
<reference evidence="6 7" key="1">
    <citation type="submission" date="2014-06" db="EMBL/GenBank/DDBJ databases">
        <authorList>
            <person name="Swart Estienne"/>
        </authorList>
    </citation>
    <scope>NUCLEOTIDE SEQUENCE [LARGE SCALE GENOMIC DNA]</scope>
    <source>
        <strain evidence="6 7">130c</strain>
    </source>
</reference>
<keyword evidence="7" id="KW-1185">Reference proteome</keyword>
<feature type="binding site" evidence="3">
    <location>
        <position position="243"/>
    </location>
    <ligand>
        <name>Zn(2+)</name>
        <dbReference type="ChEBI" id="CHEBI:29105"/>
    </ligand>
</feature>
<dbReference type="OrthoDB" id="424302at2759"/>
<evidence type="ECO:0000256" key="3">
    <source>
        <dbReference type="PROSITE-ProRule" id="PRU00236"/>
    </source>
</evidence>
<dbReference type="Gene3D" id="3.30.1600.10">
    <property type="entry name" value="SIR2/SIRT2 'Small Domain"/>
    <property type="match status" value="1"/>
</dbReference>
<dbReference type="InterPro" id="IPR050134">
    <property type="entry name" value="NAD-dep_sirtuin_deacylases"/>
</dbReference>
<dbReference type="AlphaFoldDB" id="A0A078ALX1"/>
<proteinExistence type="predicted"/>
<dbReference type="Gene3D" id="3.40.50.1220">
    <property type="entry name" value="TPP-binding domain"/>
    <property type="match status" value="1"/>
</dbReference>
<evidence type="ECO:0000256" key="2">
    <source>
        <dbReference type="ARBA" id="ARBA00023027"/>
    </source>
</evidence>
<accession>A0A078ALX1</accession>
<evidence type="ECO:0000313" key="6">
    <source>
        <dbReference type="EMBL" id="CDW83229.1"/>
    </source>
</evidence>
<keyword evidence="3" id="KW-0479">Metal-binding</keyword>
<organism evidence="6 7">
    <name type="scientific">Stylonychia lemnae</name>
    <name type="common">Ciliate</name>
    <dbReference type="NCBI Taxonomy" id="5949"/>
    <lineage>
        <taxon>Eukaryota</taxon>
        <taxon>Sar</taxon>
        <taxon>Alveolata</taxon>
        <taxon>Ciliophora</taxon>
        <taxon>Intramacronucleata</taxon>
        <taxon>Spirotrichea</taxon>
        <taxon>Stichotrichia</taxon>
        <taxon>Sporadotrichida</taxon>
        <taxon>Oxytrichidae</taxon>
        <taxon>Stylonychinae</taxon>
        <taxon>Stylonychia</taxon>
    </lineage>
</organism>
<name>A0A078ALX1_STYLE</name>